<feature type="region of interest" description="Disordered" evidence="1">
    <location>
        <begin position="381"/>
        <end position="412"/>
    </location>
</feature>
<dbReference type="EMBL" id="JAFCMP010000544">
    <property type="protein sequence ID" value="KAG5175881.1"/>
    <property type="molecule type" value="Genomic_DNA"/>
</dbReference>
<feature type="compositionally biased region" description="Polar residues" evidence="1">
    <location>
        <begin position="402"/>
        <end position="412"/>
    </location>
</feature>
<dbReference type="PANTHER" id="PTHR11319:SF35">
    <property type="entry name" value="OUTER MEMBRANE PROTEIN PMPC-RELATED"/>
    <property type="match status" value="1"/>
</dbReference>
<dbReference type="PANTHER" id="PTHR11319">
    <property type="entry name" value="G PROTEIN-COUPLED RECEPTOR-RELATED"/>
    <property type="match status" value="1"/>
</dbReference>
<evidence type="ECO:0000256" key="2">
    <source>
        <dbReference type="SAM" id="Phobius"/>
    </source>
</evidence>
<evidence type="ECO:0000313" key="4">
    <source>
        <dbReference type="EMBL" id="KAG5175881.1"/>
    </source>
</evidence>
<evidence type="ECO:0000259" key="3">
    <source>
        <dbReference type="Pfam" id="PF06011"/>
    </source>
</evidence>
<keyword evidence="2" id="KW-0472">Membrane</keyword>
<accession>A0A835YJS2</accession>
<keyword evidence="2" id="KW-1133">Transmembrane helix</keyword>
<dbReference type="Pfam" id="PF06011">
    <property type="entry name" value="TRP"/>
    <property type="match status" value="1"/>
</dbReference>
<evidence type="ECO:0000313" key="5">
    <source>
        <dbReference type="Proteomes" id="UP000664859"/>
    </source>
</evidence>
<feature type="transmembrane region" description="Helical" evidence="2">
    <location>
        <begin position="270"/>
        <end position="301"/>
    </location>
</feature>
<feature type="transmembrane region" description="Helical" evidence="2">
    <location>
        <begin position="97"/>
        <end position="118"/>
    </location>
</feature>
<reference evidence="4" key="1">
    <citation type="submission" date="2021-02" db="EMBL/GenBank/DDBJ databases">
        <title>First Annotated Genome of the Yellow-green Alga Tribonema minus.</title>
        <authorList>
            <person name="Mahan K.M."/>
        </authorList>
    </citation>
    <scope>NUCLEOTIDE SEQUENCE</scope>
    <source>
        <strain evidence="4">UTEX B ZZ1240</strain>
    </source>
</reference>
<proteinExistence type="predicted"/>
<keyword evidence="2" id="KW-0812">Transmembrane</keyword>
<feature type="transmembrane region" description="Helical" evidence="2">
    <location>
        <begin position="146"/>
        <end position="169"/>
    </location>
</feature>
<evidence type="ECO:0000256" key="1">
    <source>
        <dbReference type="SAM" id="MobiDB-lite"/>
    </source>
</evidence>
<comment type="caution">
    <text evidence="4">The sequence shown here is derived from an EMBL/GenBank/DDBJ whole genome shotgun (WGS) entry which is preliminary data.</text>
</comment>
<dbReference type="Proteomes" id="UP000664859">
    <property type="component" value="Unassembled WGS sequence"/>
</dbReference>
<keyword evidence="5" id="KW-1185">Reference proteome</keyword>
<feature type="domain" description="TRP C-terminal" evidence="3">
    <location>
        <begin position="103"/>
        <end position="379"/>
    </location>
</feature>
<dbReference type="InterPro" id="IPR010308">
    <property type="entry name" value="TRP_C"/>
</dbReference>
<dbReference type="OrthoDB" id="5950997at2759"/>
<protein>
    <recommendedName>
        <fullName evidence="3">TRP C-terminal domain-containing protein</fullName>
    </recommendedName>
</protein>
<feature type="transmembrane region" description="Helical" evidence="2">
    <location>
        <begin position="313"/>
        <end position="333"/>
    </location>
</feature>
<feature type="transmembrane region" description="Helical" evidence="2">
    <location>
        <begin position="189"/>
        <end position="216"/>
    </location>
</feature>
<gene>
    <name evidence="4" type="ORF">JKP88DRAFT_171943</name>
</gene>
<name>A0A835YJS2_9STRA</name>
<organism evidence="4 5">
    <name type="scientific">Tribonema minus</name>
    <dbReference type="NCBI Taxonomy" id="303371"/>
    <lineage>
        <taxon>Eukaryota</taxon>
        <taxon>Sar</taxon>
        <taxon>Stramenopiles</taxon>
        <taxon>Ochrophyta</taxon>
        <taxon>PX clade</taxon>
        <taxon>Xanthophyceae</taxon>
        <taxon>Tribonematales</taxon>
        <taxon>Tribonemataceae</taxon>
        <taxon>Tribonema</taxon>
    </lineage>
</organism>
<feature type="transmembrane region" description="Helical" evidence="2">
    <location>
        <begin position="43"/>
        <end position="64"/>
    </location>
</feature>
<dbReference type="AlphaFoldDB" id="A0A835YJS2"/>
<feature type="transmembrane region" description="Helical" evidence="2">
    <location>
        <begin position="345"/>
        <end position="368"/>
    </location>
</feature>
<sequence length="412" mass="46473">MVVYLWPTYNVKCGKGVQQSLCRHHIPSWCLCRRQLRVTGHYLRLPIVVFQLLWGFMEVTGLAYPQVYATMIAYISFASDLTLVLGCVAELNFYQKLLAMTLAPLAVVVLLGASWLLACWRAQQLQRSDGFEAAYLMHQEALRRHWTAFLAFTFLVFGVVSSVVFLTFVCEELDYLRADYSVQCYTSEYWAYAVYAAVMLFVYPIGITALYSVLLWRKSKLKMNNKGNSKIVRVASLAPRSRLVEASGFLWEQYTEETPWWEIAECVRRLLITGFVAFILPGTVSQAVVGMLMAFASLMAYLMVRPHRDRRTYWQYITGALILYLSTMSALLQKLDIAKEPQSQAIVGIVLIVLSVAMIAAAVFQTFAGFTAAVVPKGTEGVTQEHHHHRHTSGCTEAEMDQVSSSVKATIS</sequence>